<gene>
    <name evidence="3" type="ORF">KR51_00036890</name>
</gene>
<dbReference type="eggNOG" id="COG1020">
    <property type="taxonomic scope" value="Bacteria"/>
</dbReference>
<dbReference type="FunFam" id="3.40.50.980:FF:000001">
    <property type="entry name" value="Non-ribosomal peptide synthetase"/>
    <property type="match status" value="1"/>
</dbReference>
<organism evidence="3 4">
    <name type="scientific">Rubidibacter lacunae KORDI 51-2</name>
    <dbReference type="NCBI Taxonomy" id="582515"/>
    <lineage>
        <taxon>Bacteria</taxon>
        <taxon>Bacillati</taxon>
        <taxon>Cyanobacteriota</taxon>
        <taxon>Cyanophyceae</taxon>
        <taxon>Oscillatoriophycideae</taxon>
        <taxon>Chroococcales</taxon>
        <taxon>Aphanothecaceae</taxon>
        <taxon>Rubidibacter</taxon>
    </lineage>
</organism>
<feature type="non-terminal residue" evidence="3">
    <location>
        <position position="740"/>
    </location>
</feature>
<proteinExistence type="predicted"/>
<dbReference type="SUPFAM" id="SSF56801">
    <property type="entry name" value="Acetyl-CoA synthetase-like"/>
    <property type="match status" value="1"/>
</dbReference>
<protein>
    <submittedName>
        <fullName evidence="3">Non-ribosomal peptide synthetase module</fullName>
    </submittedName>
</protein>
<feature type="domain" description="Condensation" evidence="2">
    <location>
        <begin position="17"/>
        <end position="464"/>
    </location>
</feature>
<name>U5DEW5_9CHRO</name>
<dbReference type="EMBL" id="ASSJ01000087">
    <property type="protein sequence ID" value="ERN39842.1"/>
    <property type="molecule type" value="Genomic_DNA"/>
</dbReference>
<dbReference type="Pfam" id="PF00668">
    <property type="entry name" value="Condensation"/>
    <property type="match status" value="1"/>
</dbReference>
<dbReference type="GO" id="GO:0008610">
    <property type="term" value="P:lipid biosynthetic process"/>
    <property type="evidence" value="ECO:0007669"/>
    <property type="project" value="UniProtKB-ARBA"/>
</dbReference>
<dbReference type="GO" id="GO:0031177">
    <property type="term" value="F:phosphopantetheine binding"/>
    <property type="evidence" value="ECO:0007669"/>
    <property type="project" value="TreeGrafter"/>
</dbReference>
<dbReference type="Gene3D" id="3.40.50.980">
    <property type="match status" value="2"/>
</dbReference>
<dbReference type="SUPFAM" id="SSF52777">
    <property type="entry name" value="CoA-dependent acyltransferases"/>
    <property type="match status" value="2"/>
</dbReference>
<dbReference type="InParanoid" id="U5DEW5"/>
<dbReference type="InterPro" id="IPR000873">
    <property type="entry name" value="AMP-dep_synth/lig_dom"/>
</dbReference>
<evidence type="ECO:0000259" key="2">
    <source>
        <dbReference type="Pfam" id="PF00668"/>
    </source>
</evidence>
<dbReference type="PANTHER" id="PTHR45527:SF1">
    <property type="entry name" value="FATTY ACID SYNTHASE"/>
    <property type="match status" value="1"/>
</dbReference>
<dbReference type="GO" id="GO:0044550">
    <property type="term" value="P:secondary metabolite biosynthetic process"/>
    <property type="evidence" value="ECO:0007669"/>
    <property type="project" value="TreeGrafter"/>
</dbReference>
<evidence type="ECO:0000313" key="4">
    <source>
        <dbReference type="Proteomes" id="UP000016960"/>
    </source>
</evidence>
<dbReference type="RefSeq" id="WP_022609329.1">
    <property type="nucleotide sequence ID" value="NZ_ASSJ01000087.1"/>
</dbReference>
<dbReference type="AlphaFoldDB" id="U5DEW5"/>
<dbReference type="GO" id="GO:0005737">
    <property type="term" value="C:cytoplasm"/>
    <property type="evidence" value="ECO:0007669"/>
    <property type="project" value="TreeGrafter"/>
</dbReference>
<dbReference type="OrthoDB" id="473401at2"/>
<sequence>MDILENIPNQKRRIASDRFPLSSSQQMVWFDQVLNPDSPAYNLGIVTELVEQVDIEVLIKALEDIADRHDALRTSFHVEDGIPFQEFADSIDVDPYTIDFSNERDPEDEARKYLRQKINEPFDLHGDRLWDAHFIKIDRKKHYLFLRFHHLINDGFGMSLIGESLSKSYNKIVQGDSYLATDGFESITEEPFESYSEFLKEDRAYLTSAEFDRDRKFWCDRFSDVPPPVFPSSDLLSNGHAYCDRLEWELERATYDRCTALAASQGCSMLHFMLALIGLYLTRVQALDEIVVGVSLHNRTNARQRRTLGMFAAVMPLKIQVDRARSFTDLLKRIGSDTQCCYPHQRFPVADINRSLNLGGARRRQLFDVGFDFETTLNEVPFYDTFCRIETIRPNFNQSSLGIFLQEHSLSSDVSILFKYSADIFERQDIEAMRQRIAILLEAILEDENCPVGELPLMAADERRLVVEEWNATAAEYPQGTCLHELFEAQVARDPSAVALVFEGKELSYGTLNAQANRLAHHLQALGVGPDVLVGLCVERSFEMVVGLLAVLKAGGAYVPLDPAYPMERLRFMLEDSRPRVLIHDDSVAADLLDELCRACSRTLAVDLTGGPDSWREQLATNPERGALTPRNLAYAIYTSGSTGRSKGVMVEHGNIVNQVLWYQEAFAQNGDDVVLQKTPLGFDVSVWEIFVPLMCGARLVLARSEGHKDPAYLADVIRETGVTILQFVPSMLEAFLAHR</sequence>
<dbReference type="GO" id="GO:0003824">
    <property type="term" value="F:catalytic activity"/>
    <property type="evidence" value="ECO:0007669"/>
    <property type="project" value="InterPro"/>
</dbReference>
<dbReference type="InterPro" id="IPR023213">
    <property type="entry name" value="CAT-like_dom_sf"/>
</dbReference>
<dbReference type="GO" id="GO:0043041">
    <property type="term" value="P:amino acid activation for nonribosomal peptide biosynthetic process"/>
    <property type="evidence" value="ECO:0007669"/>
    <property type="project" value="TreeGrafter"/>
</dbReference>
<dbReference type="Gene3D" id="3.30.559.10">
    <property type="entry name" value="Chloramphenicol acetyltransferase-like domain"/>
    <property type="match status" value="1"/>
</dbReference>
<keyword evidence="4" id="KW-1185">Reference proteome</keyword>
<dbReference type="PANTHER" id="PTHR45527">
    <property type="entry name" value="NONRIBOSOMAL PEPTIDE SYNTHETASE"/>
    <property type="match status" value="1"/>
</dbReference>
<evidence type="ECO:0000259" key="1">
    <source>
        <dbReference type="Pfam" id="PF00501"/>
    </source>
</evidence>
<accession>U5DEW5</accession>
<dbReference type="InterPro" id="IPR001242">
    <property type="entry name" value="Condensation_dom"/>
</dbReference>
<reference evidence="3 4" key="1">
    <citation type="submission" date="2013-05" db="EMBL/GenBank/DDBJ databases">
        <title>Draft genome sequence of Rubidibacter lacunae KORDI 51-2.</title>
        <authorList>
            <person name="Choi D.H."/>
            <person name="Noh J.H."/>
            <person name="Kwon K.-K."/>
            <person name="Lee J.-H."/>
            <person name="Ryu J.-Y."/>
        </authorList>
    </citation>
    <scope>NUCLEOTIDE SEQUENCE [LARGE SCALE GENOMIC DNA]</scope>
    <source>
        <strain evidence="3 4">KORDI 51-2</strain>
    </source>
</reference>
<dbReference type="Gene3D" id="3.30.559.30">
    <property type="entry name" value="Nonribosomal peptide synthetase, condensation domain"/>
    <property type="match status" value="1"/>
</dbReference>
<dbReference type="Proteomes" id="UP000016960">
    <property type="component" value="Unassembled WGS sequence"/>
</dbReference>
<dbReference type="Pfam" id="PF00501">
    <property type="entry name" value="AMP-binding"/>
    <property type="match status" value="1"/>
</dbReference>
<dbReference type="STRING" id="582515.KR51_00036890"/>
<evidence type="ECO:0000313" key="3">
    <source>
        <dbReference type="EMBL" id="ERN39842.1"/>
    </source>
</evidence>
<feature type="domain" description="AMP-dependent synthetase/ligase" evidence="1">
    <location>
        <begin position="487"/>
        <end position="739"/>
    </location>
</feature>
<comment type="caution">
    <text evidence="3">The sequence shown here is derived from an EMBL/GenBank/DDBJ whole genome shotgun (WGS) entry which is preliminary data.</text>
</comment>